<dbReference type="NCBIfam" id="TIGR01143">
    <property type="entry name" value="murF"/>
    <property type="match status" value="1"/>
</dbReference>
<dbReference type="PANTHER" id="PTHR43024:SF1">
    <property type="entry name" value="UDP-N-ACETYLMURAMOYL-TRIPEPTIDE--D-ALANYL-D-ALANINE LIGASE"/>
    <property type="match status" value="1"/>
</dbReference>
<proteinExistence type="inferred from homology"/>
<keyword evidence="4 10" id="KW-0547">Nucleotide-binding</keyword>
<accession>A0ABS2N0Q7</accession>
<evidence type="ECO:0000256" key="5">
    <source>
        <dbReference type="ARBA" id="ARBA00022840"/>
    </source>
</evidence>
<dbReference type="SUPFAM" id="SSF53244">
    <property type="entry name" value="MurD-like peptide ligases, peptide-binding domain"/>
    <property type="match status" value="1"/>
</dbReference>
<evidence type="ECO:0000256" key="8">
    <source>
        <dbReference type="ARBA" id="ARBA00023306"/>
    </source>
</evidence>
<dbReference type="Gene3D" id="3.40.1390.10">
    <property type="entry name" value="MurE/MurF, N-terminal domain"/>
    <property type="match status" value="1"/>
</dbReference>
<keyword evidence="9 10" id="KW-0961">Cell wall biogenesis/degradation</keyword>
<comment type="caution">
    <text evidence="15">The sequence shown here is derived from an EMBL/GenBank/DDBJ whole genome shotgun (WGS) entry which is preliminary data.</text>
</comment>
<feature type="domain" description="Mur ligase central" evidence="14">
    <location>
        <begin position="112"/>
        <end position="291"/>
    </location>
</feature>
<evidence type="ECO:0000259" key="12">
    <source>
        <dbReference type="Pfam" id="PF01225"/>
    </source>
</evidence>
<dbReference type="InterPro" id="IPR000713">
    <property type="entry name" value="Mur_ligase_N"/>
</dbReference>
<name>A0ABS2N0Q7_9BACI</name>
<dbReference type="Proteomes" id="UP001296943">
    <property type="component" value="Unassembled WGS sequence"/>
</dbReference>
<evidence type="ECO:0000256" key="3">
    <source>
        <dbReference type="ARBA" id="ARBA00022618"/>
    </source>
</evidence>
<evidence type="ECO:0000256" key="11">
    <source>
        <dbReference type="RuleBase" id="RU004136"/>
    </source>
</evidence>
<comment type="pathway">
    <text evidence="10 11">Cell wall biogenesis; peptidoglycan biosynthesis.</text>
</comment>
<comment type="function">
    <text evidence="10 11">Involved in cell wall formation. Catalyzes the final step in the synthesis of UDP-N-acetylmuramoyl-pentapeptide, the precursor of murein.</text>
</comment>
<dbReference type="Pfam" id="PF08245">
    <property type="entry name" value="Mur_ligase_M"/>
    <property type="match status" value="1"/>
</dbReference>
<feature type="domain" description="Mur ligase N-terminal catalytic" evidence="12">
    <location>
        <begin position="25"/>
        <end position="102"/>
    </location>
</feature>
<dbReference type="InterPro" id="IPR004101">
    <property type="entry name" value="Mur_ligase_C"/>
</dbReference>
<protein>
    <recommendedName>
        <fullName evidence="10 11">UDP-N-acetylmuramoyl-tripeptide--D-alanyl-D-alanine ligase</fullName>
        <ecNumber evidence="10 11">6.3.2.10</ecNumber>
    </recommendedName>
    <alternativeName>
        <fullName evidence="10">D-alanyl-D-alanine-adding enzyme</fullName>
    </alternativeName>
</protein>
<reference evidence="15 16" key="1">
    <citation type="submission" date="2021-01" db="EMBL/GenBank/DDBJ databases">
        <title>Genomic Encyclopedia of Type Strains, Phase IV (KMG-IV): sequencing the most valuable type-strain genomes for metagenomic binning, comparative biology and taxonomic classification.</title>
        <authorList>
            <person name="Goeker M."/>
        </authorList>
    </citation>
    <scope>NUCLEOTIDE SEQUENCE [LARGE SCALE GENOMIC DNA]</scope>
    <source>
        <strain evidence="15 16">DSM 23711</strain>
    </source>
</reference>
<keyword evidence="2 10" id="KW-0436">Ligase</keyword>
<organism evidence="15 16">
    <name type="scientific">Aquibacillus albus</name>
    <dbReference type="NCBI Taxonomy" id="1168171"/>
    <lineage>
        <taxon>Bacteria</taxon>
        <taxon>Bacillati</taxon>
        <taxon>Bacillota</taxon>
        <taxon>Bacilli</taxon>
        <taxon>Bacillales</taxon>
        <taxon>Bacillaceae</taxon>
        <taxon>Aquibacillus</taxon>
    </lineage>
</organism>
<dbReference type="Pfam" id="PF02875">
    <property type="entry name" value="Mur_ligase_C"/>
    <property type="match status" value="1"/>
</dbReference>
<dbReference type="EC" id="6.3.2.10" evidence="10 11"/>
<evidence type="ECO:0000259" key="14">
    <source>
        <dbReference type="Pfam" id="PF08245"/>
    </source>
</evidence>
<feature type="binding site" evidence="10">
    <location>
        <begin position="114"/>
        <end position="120"/>
    </location>
    <ligand>
        <name>ATP</name>
        <dbReference type="ChEBI" id="CHEBI:30616"/>
    </ligand>
</feature>
<keyword evidence="6 10" id="KW-0133">Cell shape</keyword>
<evidence type="ECO:0000313" key="15">
    <source>
        <dbReference type="EMBL" id="MBM7571732.1"/>
    </source>
</evidence>
<evidence type="ECO:0000256" key="10">
    <source>
        <dbReference type="HAMAP-Rule" id="MF_02019"/>
    </source>
</evidence>
<dbReference type="InterPro" id="IPR036565">
    <property type="entry name" value="Mur-like_cat_sf"/>
</dbReference>
<dbReference type="SUPFAM" id="SSF53623">
    <property type="entry name" value="MurD-like peptide ligases, catalytic domain"/>
    <property type="match status" value="1"/>
</dbReference>
<evidence type="ECO:0000256" key="4">
    <source>
        <dbReference type="ARBA" id="ARBA00022741"/>
    </source>
</evidence>
<dbReference type="Gene3D" id="3.90.190.20">
    <property type="entry name" value="Mur ligase, C-terminal domain"/>
    <property type="match status" value="1"/>
</dbReference>
<feature type="domain" description="Mur ligase C-terminal" evidence="13">
    <location>
        <begin position="314"/>
        <end position="439"/>
    </location>
</feature>
<evidence type="ECO:0000256" key="7">
    <source>
        <dbReference type="ARBA" id="ARBA00022984"/>
    </source>
</evidence>
<dbReference type="InterPro" id="IPR005863">
    <property type="entry name" value="UDP-N-AcMur_synth"/>
</dbReference>
<keyword evidence="7 10" id="KW-0573">Peptidoglycan synthesis</keyword>
<dbReference type="Gene3D" id="3.40.1190.10">
    <property type="entry name" value="Mur-like, catalytic domain"/>
    <property type="match status" value="1"/>
</dbReference>
<dbReference type="RefSeq" id="WP_204499590.1">
    <property type="nucleotide sequence ID" value="NZ_JAFBDR010000011.1"/>
</dbReference>
<dbReference type="InterPro" id="IPR051046">
    <property type="entry name" value="MurCDEF_CellWall_CoF430Synth"/>
</dbReference>
<dbReference type="InterPro" id="IPR013221">
    <property type="entry name" value="Mur_ligase_cen"/>
</dbReference>
<keyword evidence="8 10" id="KW-0131">Cell cycle</keyword>
<evidence type="ECO:0000256" key="2">
    <source>
        <dbReference type="ARBA" id="ARBA00022598"/>
    </source>
</evidence>
<dbReference type="InterPro" id="IPR035911">
    <property type="entry name" value="MurE/MurF_N"/>
</dbReference>
<evidence type="ECO:0000259" key="13">
    <source>
        <dbReference type="Pfam" id="PF02875"/>
    </source>
</evidence>
<evidence type="ECO:0000313" key="16">
    <source>
        <dbReference type="Proteomes" id="UP001296943"/>
    </source>
</evidence>
<keyword evidence="3 10" id="KW-0132">Cell division</keyword>
<keyword evidence="1 10" id="KW-0963">Cytoplasm</keyword>
<evidence type="ECO:0000256" key="1">
    <source>
        <dbReference type="ARBA" id="ARBA00022490"/>
    </source>
</evidence>
<gene>
    <name evidence="10" type="primary">murF</name>
    <name evidence="15" type="ORF">JOC48_002233</name>
</gene>
<comment type="subcellular location">
    <subcellularLocation>
        <location evidence="10 11">Cytoplasm</location>
    </subcellularLocation>
</comment>
<comment type="catalytic activity">
    <reaction evidence="10 11">
        <text>D-alanyl-D-alanine + UDP-N-acetyl-alpha-D-muramoyl-L-alanyl-gamma-D-glutamyl-meso-2,6-diaminopimelate + ATP = UDP-N-acetyl-alpha-D-muramoyl-L-alanyl-gamma-D-glutamyl-meso-2,6-diaminopimeloyl-D-alanyl-D-alanine + ADP + phosphate + H(+)</text>
        <dbReference type="Rhea" id="RHEA:28374"/>
        <dbReference type="ChEBI" id="CHEBI:15378"/>
        <dbReference type="ChEBI" id="CHEBI:30616"/>
        <dbReference type="ChEBI" id="CHEBI:43474"/>
        <dbReference type="ChEBI" id="CHEBI:57822"/>
        <dbReference type="ChEBI" id="CHEBI:61386"/>
        <dbReference type="ChEBI" id="CHEBI:83905"/>
        <dbReference type="ChEBI" id="CHEBI:456216"/>
        <dbReference type="EC" id="6.3.2.10"/>
    </reaction>
</comment>
<sequence length="453" mass="50254">MLFTTSFLGELFPENQGVVEDNIPINEVTSDSRKLSKKSLFIPLIGESFDGHDFLKDAFNNGAVATLWQKDKAIPNFLPTDFPVFYVEDTLVALQQLAHAYRNKVNPIVIGVTGSNGKTTTKDLIGTVLQSPYKTHRTKGNFNNHIGLPLTILSMEKDTDVLVLEMGMNHFGEIELLSKIANPDFAVITNIGESHIEYLGSREGIAQAKLEIVAGLKQNGLLLIDGDEPLLREIRGKENVRAIGFEEENDVVISDVKMSTTSTLFRLKNIEYTLHLLGKHNVKNAAFAIEIADKLQVPIKKIKDAFINLELTGMRFERTKGKNGVTLINDAYNASPTSMKASIDVVKQMTGYQNKVLVLGDMYELGSSSKDLHRSVSGVITNEIDRVYTIGEDTKEIADELCAQNTSIVAKHFKSKEALVEELKHVLNEQTIILFKASRGMKLETVIEDLTSN</sequence>
<dbReference type="EMBL" id="JAFBDR010000011">
    <property type="protein sequence ID" value="MBM7571732.1"/>
    <property type="molecule type" value="Genomic_DNA"/>
</dbReference>
<evidence type="ECO:0000256" key="9">
    <source>
        <dbReference type="ARBA" id="ARBA00023316"/>
    </source>
</evidence>
<dbReference type="SUPFAM" id="SSF63418">
    <property type="entry name" value="MurE/MurF N-terminal domain"/>
    <property type="match status" value="1"/>
</dbReference>
<dbReference type="GO" id="GO:0047480">
    <property type="term" value="F:UDP-N-acetylmuramoyl-tripeptide-D-alanyl-D-alanine ligase activity"/>
    <property type="evidence" value="ECO:0007669"/>
    <property type="project" value="UniProtKB-EC"/>
</dbReference>
<evidence type="ECO:0000256" key="6">
    <source>
        <dbReference type="ARBA" id="ARBA00022960"/>
    </source>
</evidence>
<keyword evidence="5 10" id="KW-0067">ATP-binding</keyword>
<dbReference type="Pfam" id="PF01225">
    <property type="entry name" value="Mur_ligase"/>
    <property type="match status" value="1"/>
</dbReference>
<dbReference type="InterPro" id="IPR036615">
    <property type="entry name" value="Mur_ligase_C_dom_sf"/>
</dbReference>
<comment type="similarity">
    <text evidence="10">Belongs to the MurCDEF family. MurF subfamily.</text>
</comment>
<keyword evidence="16" id="KW-1185">Reference proteome</keyword>
<dbReference type="HAMAP" id="MF_02019">
    <property type="entry name" value="MurF"/>
    <property type="match status" value="1"/>
</dbReference>
<dbReference type="PANTHER" id="PTHR43024">
    <property type="entry name" value="UDP-N-ACETYLMURAMOYL-TRIPEPTIDE--D-ALANYL-D-ALANINE LIGASE"/>
    <property type="match status" value="1"/>
</dbReference>